<sequence>MKKEKSPSEKNEEKSVDELYGLEPKMSLQSVNFAPSENTLLNEHFEGEEKQCD</sequence>
<dbReference type="EMBL" id="CP051128">
    <property type="protein sequence ID" value="QIZ10409.1"/>
    <property type="molecule type" value="Genomic_DNA"/>
</dbReference>
<evidence type="ECO:0000313" key="1">
    <source>
        <dbReference type="EMBL" id="QIZ10409.1"/>
    </source>
</evidence>
<name>A0A6H1P9Z9_PRIMG</name>
<accession>A0A6H1P9Z9</accession>
<dbReference type="AlphaFoldDB" id="A0A6H1P9Z9"/>
<protein>
    <submittedName>
        <fullName evidence="1">Uncharacterized protein</fullName>
    </submittedName>
</protein>
<reference evidence="1 2" key="1">
    <citation type="submission" date="2020-04" db="EMBL/GenBank/DDBJ databases">
        <title>Genome-Wide Identification of 5-Methylcytosine Sites in Bacterial Genomes By High-Throughput Sequencing of MspJI Restriction Fragments.</title>
        <authorList>
            <person name="Wu V."/>
        </authorList>
    </citation>
    <scope>NUCLEOTIDE SEQUENCE [LARGE SCALE GENOMIC DNA]</scope>
    <source>
        <strain evidence="1 2">S2</strain>
    </source>
</reference>
<dbReference type="Proteomes" id="UP000501868">
    <property type="component" value="Chromosome"/>
</dbReference>
<gene>
    <name evidence="1" type="ORF">HFZ78_29910</name>
</gene>
<reference evidence="1 2" key="2">
    <citation type="submission" date="2020-04" db="EMBL/GenBank/DDBJ databases">
        <authorList>
            <person name="Fomenkov A."/>
            <person name="Anton B.P."/>
            <person name="Roberts R.J."/>
        </authorList>
    </citation>
    <scope>NUCLEOTIDE SEQUENCE [LARGE SCALE GENOMIC DNA]</scope>
    <source>
        <strain evidence="1 2">S2</strain>
    </source>
</reference>
<organism evidence="1 2">
    <name type="scientific">Priestia megaterium</name>
    <name type="common">Bacillus megaterium</name>
    <dbReference type="NCBI Taxonomy" id="1404"/>
    <lineage>
        <taxon>Bacteria</taxon>
        <taxon>Bacillati</taxon>
        <taxon>Bacillota</taxon>
        <taxon>Bacilli</taxon>
        <taxon>Bacillales</taxon>
        <taxon>Bacillaceae</taxon>
        <taxon>Priestia</taxon>
    </lineage>
</organism>
<proteinExistence type="predicted"/>
<evidence type="ECO:0000313" key="2">
    <source>
        <dbReference type="Proteomes" id="UP000501868"/>
    </source>
</evidence>